<dbReference type="GO" id="GO:0006260">
    <property type="term" value="P:DNA replication"/>
    <property type="evidence" value="ECO:0007669"/>
    <property type="project" value="InterPro"/>
</dbReference>
<gene>
    <name evidence="1" type="ORF">ST1E_0703</name>
</gene>
<dbReference type="OrthoDB" id="5296916at2"/>
<dbReference type="STRING" id="1208921.ST1E_0703"/>
<evidence type="ECO:0000313" key="1">
    <source>
        <dbReference type="EMBL" id="AGF49077.1"/>
    </source>
</evidence>
<organism evidence="1 2">
    <name type="scientific">Candidatus Kinetoplastidibacterium galati TCC219</name>
    <dbReference type="NCBI Taxonomy" id="1208921"/>
    <lineage>
        <taxon>Bacteria</taxon>
        <taxon>Pseudomonadati</taxon>
        <taxon>Pseudomonadota</taxon>
        <taxon>Betaproteobacteria</taxon>
        <taxon>Candidatus Kinetoplastidibacterium</taxon>
    </lineage>
</organism>
<protein>
    <submittedName>
        <fullName evidence="1">Primosomal replication protein N</fullName>
    </submittedName>
</protein>
<accession>M1LU45</accession>
<dbReference type="Pfam" id="PF22657">
    <property type="entry name" value="SSB_1"/>
    <property type="match status" value="1"/>
</dbReference>
<dbReference type="HOGENOM" id="CLU_166075_1_1_4"/>
<reference evidence="1 2" key="1">
    <citation type="journal article" date="2013" name="Genome Biol. Evol.">
        <title>Genome evolution and phylogenomic analysis of candidatus kinetoplastibacterium, the betaproteobacterial endosymbionts of strigomonas and angomonas.</title>
        <authorList>
            <person name="Alves J.M."/>
            <person name="Serrano M.G."/>
            <person name="Maia da Silva F."/>
            <person name="Voegtly L.J."/>
            <person name="Matveyev A.V."/>
            <person name="Teixeira M.M."/>
            <person name="Camargo E.P."/>
            <person name="Buck G.A."/>
        </authorList>
    </citation>
    <scope>NUCLEOTIDE SEQUENCE [LARGE SCALE GENOMIC DNA]</scope>
    <source>
        <strain evidence="1 2">TCC219</strain>
    </source>
</reference>
<evidence type="ECO:0000313" key="2">
    <source>
        <dbReference type="Proteomes" id="UP000011658"/>
    </source>
</evidence>
<name>M1LU45_9PROT</name>
<dbReference type="eggNOG" id="COG2965">
    <property type="taxonomic scope" value="Bacteria"/>
</dbReference>
<dbReference type="InterPro" id="IPR023646">
    <property type="entry name" value="Prisomal_replication_PriB"/>
</dbReference>
<dbReference type="GO" id="GO:0003697">
    <property type="term" value="F:single-stranded DNA binding"/>
    <property type="evidence" value="ECO:0007669"/>
    <property type="project" value="InterPro"/>
</dbReference>
<dbReference type="AlphaFoldDB" id="M1LU45"/>
<dbReference type="Proteomes" id="UP000011658">
    <property type="component" value="Chromosome"/>
</dbReference>
<proteinExistence type="predicted"/>
<dbReference type="KEGG" id="kga:ST1E_0703"/>
<dbReference type="EMBL" id="CP003806">
    <property type="protein sequence ID" value="AGF49077.1"/>
    <property type="molecule type" value="Genomic_DNA"/>
</dbReference>
<keyword evidence="2" id="KW-1185">Reference proteome</keyword>
<sequence>MNNLEIDVTFIENKGLRYTRTGVPVLEMVLENYSKVIESGIERDIRFHILSIAIGQITDDLIIMPIGCKFSARGFIAPAYRGSALLKFHLQEIYNT</sequence>
<dbReference type="RefSeq" id="WP_015389562.1">
    <property type="nucleotide sequence ID" value="NC_020284.1"/>
</dbReference>
<dbReference type="GO" id="GO:0030894">
    <property type="term" value="C:replisome"/>
    <property type="evidence" value="ECO:0007669"/>
    <property type="project" value="InterPro"/>
</dbReference>
<dbReference type="Gene3D" id="2.40.50.140">
    <property type="entry name" value="Nucleic acid-binding proteins"/>
    <property type="match status" value="1"/>
</dbReference>
<dbReference type="InterPro" id="IPR012340">
    <property type="entry name" value="NA-bd_OB-fold"/>
</dbReference>
<dbReference type="PATRIC" id="fig|1208921.3.peg.358"/>